<sequence length="246" mass="28102">MRNYQVYWRYVMRARKKGVTPTRMSTILKRQAVPRCGSDYTPSILATPQEAPSISHACTLNSSKLGREVHCLSLPETAAALLALYDPAVVDLHEQRMLAPWPTPHPLFGFPGMHQVQLPPIRGMIEVAERLGYLKMLPRVRIENPDVPGSSDVQVFPYIGDLLLFRRRVNDDGLYCINWSIKDQEIAFRVRTVRQPGKQRPSRDSLPDMLPRHEMEEAYYRDAGTRARISTPNARVLKFAARRSHA</sequence>
<proteinExistence type="predicted"/>
<dbReference type="KEGG" id="tbd:Tbd_0346"/>
<dbReference type="Gene3D" id="3.40.1350.10">
    <property type="match status" value="1"/>
</dbReference>
<protein>
    <submittedName>
        <fullName evidence="1">Transposase, TnsA-related protein</fullName>
    </submittedName>
</protein>
<dbReference type="EMBL" id="CP000116">
    <property type="protein sequence ID" value="AAZ96299.1"/>
    <property type="molecule type" value="Genomic_DNA"/>
</dbReference>
<name>Q3SLV4_THIDA</name>
<reference evidence="1 2" key="1">
    <citation type="journal article" date="2006" name="J. Bacteriol.">
        <title>The genome sequence of the obligately chemolithoautotrophic, facultatively anaerobic bacterium Thiobacillus denitrificans.</title>
        <authorList>
            <person name="Beller H.R."/>
            <person name="Chain P.S."/>
            <person name="Letain T.E."/>
            <person name="Chakicherla A."/>
            <person name="Larimer F.W."/>
            <person name="Richardson P.M."/>
            <person name="Coleman M.A."/>
            <person name="Wood A.P."/>
            <person name="Kelly D.P."/>
        </authorList>
    </citation>
    <scope>NUCLEOTIDE SEQUENCE [LARGE SCALE GENOMIC DNA]</scope>
    <source>
        <strain evidence="1 2">ATCC 25259</strain>
    </source>
</reference>
<dbReference type="Proteomes" id="UP000008291">
    <property type="component" value="Chromosome"/>
</dbReference>
<dbReference type="eggNOG" id="ENOG5032687">
    <property type="taxonomic scope" value="Bacteria"/>
</dbReference>
<accession>Q3SLV4</accession>
<dbReference type="AlphaFoldDB" id="Q3SLV4"/>
<dbReference type="GO" id="GO:0003676">
    <property type="term" value="F:nucleic acid binding"/>
    <property type="evidence" value="ECO:0007669"/>
    <property type="project" value="InterPro"/>
</dbReference>
<keyword evidence="2" id="KW-1185">Reference proteome</keyword>
<dbReference type="HOGENOM" id="CLU_1128636_0_0_4"/>
<dbReference type="InterPro" id="IPR011335">
    <property type="entry name" value="Restrct_endonuc-II-like"/>
</dbReference>
<evidence type="ECO:0000313" key="2">
    <source>
        <dbReference type="Proteomes" id="UP000008291"/>
    </source>
</evidence>
<dbReference type="InterPro" id="IPR011856">
    <property type="entry name" value="tRNA_endonuc-like_dom_sf"/>
</dbReference>
<organism evidence="1 2">
    <name type="scientific">Thiobacillus denitrificans (strain ATCC 25259 / T1)</name>
    <dbReference type="NCBI Taxonomy" id="292415"/>
    <lineage>
        <taxon>Bacteria</taxon>
        <taxon>Pseudomonadati</taxon>
        <taxon>Pseudomonadota</taxon>
        <taxon>Betaproteobacteria</taxon>
        <taxon>Nitrosomonadales</taxon>
        <taxon>Thiobacillaceae</taxon>
        <taxon>Thiobacillus</taxon>
    </lineage>
</organism>
<dbReference type="SUPFAM" id="SSF52980">
    <property type="entry name" value="Restriction endonuclease-like"/>
    <property type="match status" value="1"/>
</dbReference>
<gene>
    <name evidence="1" type="ordered locus">Tbd_0346</name>
</gene>
<evidence type="ECO:0000313" key="1">
    <source>
        <dbReference type="EMBL" id="AAZ96299.1"/>
    </source>
</evidence>